<evidence type="ECO:0000313" key="1">
    <source>
        <dbReference type="EMBL" id="QZE14127.1"/>
    </source>
</evidence>
<evidence type="ECO:0000313" key="2">
    <source>
        <dbReference type="Proteomes" id="UP000826212"/>
    </source>
</evidence>
<proteinExistence type="predicted"/>
<name>A0AC61NPC9_9BACT</name>
<protein>
    <submittedName>
        <fullName evidence="1">Uncharacterized protein</fullName>
    </submittedName>
</protein>
<accession>A0AC61NPC9</accession>
<sequence length="476" mass="52206">MKQIHLASNEAMPKDRIFLFNKASKETLTHLDENQLAYIQNQLDKELTVIQIPSCDGSFQWVVAVEKEDDCIKMAETLRQCAAKVIPLVKAQRVTEVGVVNRSNMKRISLPFVEGFALSNYKFDKYLSKKEEYRITSIVVEDEVTTEHISHLNAVIKATFKARDLVNEPQSFLSATQLSKEIEEMGLEADIHVTILDKEKITSLGMGGLLGVNKGSVAPPTFTIMEYKPDNAKNTKPIVLVGKGVVYDTGGLSLKPTPSSMDYMKSDMGGAAAVSCATYAIALAKLPYHIITLVPATDNRPSGEAYAPGDVLNMFNGKTVEVLNTDAEGRLILADALSYADQYTPEVVMDVATLTGAAAIAIGTEGAVIMGNADEKYFEEIQQAGMSSYERTVRFPFWQEYNKMLESDIADLKNLGGREAGAITAGKFLENFTESPFIHLDIAGPAFLHAEKGYIKKGGSGFGVRLIFEWIKNSAQ</sequence>
<gene>
    <name evidence="1" type="ORF">K4L44_16600</name>
</gene>
<dbReference type="Proteomes" id="UP000826212">
    <property type="component" value="Chromosome"/>
</dbReference>
<dbReference type="EMBL" id="CP081303">
    <property type="protein sequence ID" value="QZE14127.1"/>
    <property type="molecule type" value="Genomic_DNA"/>
</dbReference>
<keyword evidence="2" id="KW-1185">Reference proteome</keyword>
<organism evidence="1 2">
    <name type="scientific">Halosquirtibacter laminarini</name>
    <dbReference type="NCBI Taxonomy" id="3374600"/>
    <lineage>
        <taxon>Bacteria</taxon>
        <taxon>Pseudomonadati</taxon>
        <taxon>Bacteroidota</taxon>
        <taxon>Bacteroidia</taxon>
        <taxon>Marinilabiliales</taxon>
        <taxon>Prolixibacteraceae</taxon>
        <taxon>Halosquirtibacter</taxon>
    </lineage>
</organism>
<reference evidence="1" key="1">
    <citation type="submission" date="2021-08" db="EMBL/GenBank/DDBJ databases">
        <title>Novel anaerobic bacterium isolated from sea squirt in East Sea, Republic of Korea.</title>
        <authorList>
            <person name="Nguyen T.H."/>
            <person name="Li Z."/>
            <person name="Lee Y.-J."/>
            <person name="Ko J."/>
            <person name="Kim S.-G."/>
        </authorList>
    </citation>
    <scope>NUCLEOTIDE SEQUENCE</scope>
    <source>
        <strain evidence="1">KCTC 25031</strain>
    </source>
</reference>